<accession>A0ABN7X4W9</accession>
<organism evidence="1 2">
    <name type="scientific">Gigaspora margarita</name>
    <dbReference type="NCBI Taxonomy" id="4874"/>
    <lineage>
        <taxon>Eukaryota</taxon>
        <taxon>Fungi</taxon>
        <taxon>Fungi incertae sedis</taxon>
        <taxon>Mucoromycota</taxon>
        <taxon>Glomeromycotina</taxon>
        <taxon>Glomeromycetes</taxon>
        <taxon>Diversisporales</taxon>
        <taxon>Gigasporaceae</taxon>
        <taxon>Gigaspora</taxon>
    </lineage>
</organism>
<reference evidence="1 2" key="1">
    <citation type="submission" date="2021-06" db="EMBL/GenBank/DDBJ databases">
        <authorList>
            <person name="Kallberg Y."/>
            <person name="Tangrot J."/>
            <person name="Rosling A."/>
        </authorList>
    </citation>
    <scope>NUCLEOTIDE SEQUENCE [LARGE SCALE GENOMIC DNA]</scope>
    <source>
        <strain evidence="1 2">120-4 pot B 10/14</strain>
    </source>
</reference>
<dbReference type="EMBL" id="CAJVQB010090995">
    <property type="protein sequence ID" value="CAG8848186.1"/>
    <property type="molecule type" value="Genomic_DNA"/>
</dbReference>
<name>A0ABN7X4W9_GIGMA</name>
<sequence>GKTYKTCANYLANKTKKRIDKKAVLSIIVRDYTQDIFESISLKELSDYVAELIKST</sequence>
<gene>
    <name evidence="1" type="ORF">GMARGA_LOCUS39059</name>
</gene>
<evidence type="ECO:0000313" key="2">
    <source>
        <dbReference type="Proteomes" id="UP000789901"/>
    </source>
</evidence>
<protein>
    <submittedName>
        <fullName evidence="1">15332_t:CDS:1</fullName>
    </submittedName>
</protein>
<comment type="caution">
    <text evidence="1">The sequence shown here is derived from an EMBL/GenBank/DDBJ whole genome shotgun (WGS) entry which is preliminary data.</text>
</comment>
<feature type="non-terminal residue" evidence="1">
    <location>
        <position position="1"/>
    </location>
</feature>
<keyword evidence="2" id="KW-1185">Reference proteome</keyword>
<proteinExistence type="predicted"/>
<evidence type="ECO:0000313" key="1">
    <source>
        <dbReference type="EMBL" id="CAG8848186.1"/>
    </source>
</evidence>
<dbReference type="Proteomes" id="UP000789901">
    <property type="component" value="Unassembled WGS sequence"/>
</dbReference>